<dbReference type="InterPro" id="IPR054089">
    <property type="entry name" value="Cep192-like_D3"/>
</dbReference>
<dbReference type="GO" id="GO:0097729">
    <property type="term" value="C:9+2 motile cilium"/>
    <property type="evidence" value="ECO:0007669"/>
    <property type="project" value="TreeGrafter"/>
</dbReference>
<feature type="compositionally biased region" description="Basic residues" evidence="1">
    <location>
        <begin position="314"/>
        <end position="323"/>
    </location>
</feature>
<organism evidence="3 4">
    <name type="scientific">Monoraphidium neglectum</name>
    <dbReference type="NCBI Taxonomy" id="145388"/>
    <lineage>
        <taxon>Eukaryota</taxon>
        <taxon>Viridiplantae</taxon>
        <taxon>Chlorophyta</taxon>
        <taxon>core chlorophytes</taxon>
        <taxon>Chlorophyceae</taxon>
        <taxon>CS clade</taxon>
        <taxon>Sphaeropleales</taxon>
        <taxon>Selenastraceae</taxon>
        <taxon>Monoraphidium</taxon>
    </lineage>
</organism>
<dbReference type="RefSeq" id="XP_013895216.1">
    <property type="nucleotide sequence ID" value="XM_014039762.1"/>
</dbReference>
<evidence type="ECO:0000259" key="2">
    <source>
        <dbReference type="Pfam" id="PF22067"/>
    </source>
</evidence>
<feature type="non-terminal residue" evidence="3">
    <location>
        <position position="916"/>
    </location>
</feature>
<dbReference type="PANTHER" id="PTHR46500:SF1">
    <property type="entry name" value="CILIA- AND FLAGELLA-ASSOCIATED PROTEIN 221"/>
    <property type="match status" value="1"/>
</dbReference>
<feature type="region of interest" description="Disordered" evidence="1">
    <location>
        <begin position="855"/>
        <end position="891"/>
    </location>
</feature>
<name>A0A0D2M4K8_9CHLO</name>
<dbReference type="STRING" id="145388.A0A0D2M4K8"/>
<dbReference type="InterPro" id="IPR029676">
    <property type="entry name" value="CFAP221"/>
</dbReference>
<dbReference type="KEGG" id="mng:MNEG_11765"/>
<dbReference type="Pfam" id="PF22067">
    <property type="entry name" value="Cep192_D3"/>
    <property type="match status" value="1"/>
</dbReference>
<reference evidence="3 4" key="1">
    <citation type="journal article" date="2013" name="BMC Genomics">
        <title>Reconstruction of the lipid metabolism for the microalga Monoraphidium neglectum from its genome sequence reveals characteristics suitable for biofuel production.</title>
        <authorList>
            <person name="Bogen C."/>
            <person name="Al-Dilaimi A."/>
            <person name="Albersmeier A."/>
            <person name="Wichmann J."/>
            <person name="Grundmann M."/>
            <person name="Rupp O."/>
            <person name="Lauersen K.J."/>
            <person name="Blifernez-Klassen O."/>
            <person name="Kalinowski J."/>
            <person name="Goesmann A."/>
            <person name="Mussgnug J.H."/>
            <person name="Kruse O."/>
        </authorList>
    </citation>
    <scope>NUCLEOTIDE SEQUENCE [LARGE SCALE GENOMIC DNA]</scope>
    <source>
        <strain evidence="3 4">SAG 48.87</strain>
    </source>
</reference>
<feature type="compositionally biased region" description="Gly residues" evidence="1">
    <location>
        <begin position="294"/>
        <end position="308"/>
    </location>
</feature>
<dbReference type="Pfam" id="PF14874">
    <property type="entry name" value="PapD-like"/>
    <property type="match status" value="1"/>
</dbReference>
<dbReference type="InterPro" id="IPR013783">
    <property type="entry name" value="Ig-like_fold"/>
</dbReference>
<dbReference type="PANTHER" id="PTHR46500">
    <property type="entry name" value="CILIA- AND FLAGELLA-ASSOCIATED PROTEIN 221"/>
    <property type="match status" value="1"/>
</dbReference>
<dbReference type="OrthoDB" id="5538672at2759"/>
<dbReference type="GO" id="GO:0044458">
    <property type="term" value="P:motile cilium assembly"/>
    <property type="evidence" value="ECO:0007669"/>
    <property type="project" value="TreeGrafter"/>
</dbReference>
<feature type="domain" description="Cep192-like" evidence="2">
    <location>
        <begin position="127"/>
        <end position="208"/>
    </location>
</feature>
<evidence type="ECO:0000313" key="4">
    <source>
        <dbReference type="Proteomes" id="UP000054498"/>
    </source>
</evidence>
<feature type="compositionally biased region" description="Basic and acidic residues" evidence="1">
    <location>
        <begin position="875"/>
        <end position="886"/>
    </location>
</feature>
<dbReference type="GeneID" id="25729060"/>
<evidence type="ECO:0000256" key="1">
    <source>
        <dbReference type="SAM" id="MobiDB-lite"/>
    </source>
</evidence>
<dbReference type="GO" id="GO:0003341">
    <property type="term" value="P:cilium movement"/>
    <property type="evidence" value="ECO:0007669"/>
    <property type="project" value="InterPro"/>
</dbReference>
<dbReference type="EMBL" id="KK103116">
    <property type="protein sequence ID" value="KIY96196.1"/>
    <property type="molecule type" value="Genomic_DNA"/>
</dbReference>
<dbReference type="AlphaFoldDB" id="A0A0D2M4K8"/>
<gene>
    <name evidence="3" type="ORF">MNEG_11765</name>
</gene>
<feature type="compositionally biased region" description="Low complexity" evidence="1">
    <location>
        <begin position="545"/>
        <end position="557"/>
    </location>
</feature>
<feature type="region of interest" description="Disordered" evidence="1">
    <location>
        <begin position="514"/>
        <end position="563"/>
    </location>
</feature>
<feature type="compositionally biased region" description="Basic and acidic residues" evidence="1">
    <location>
        <begin position="526"/>
        <end position="542"/>
    </location>
</feature>
<feature type="region of interest" description="Disordered" evidence="1">
    <location>
        <begin position="242"/>
        <end position="331"/>
    </location>
</feature>
<dbReference type="Gene3D" id="2.60.40.10">
    <property type="entry name" value="Immunoglobulins"/>
    <property type="match status" value="2"/>
</dbReference>
<accession>A0A0D2M4K8</accession>
<dbReference type="Proteomes" id="UP000054498">
    <property type="component" value="Unassembled WGS sequence"/>
</dbReference>
<keyword evidence="4" id="KW-1185">Reference proteome</keyword>
<proteinExistence type="predicted"/>
<sequence length="916" mass="94620">MGGSTGTGAFDNVGDAAGIAASPAVVHFGGFQPGAVHRQTVRLVNTSPDAALRAHVMPPESPYFKVTHRRCPGATLPGLSDSLVVEFCPDQLRYYYDAIRVHSSGGNLLIPLHGYPAANAPSIPRRVDFGRVPIGERAARRLPLRCRIPMDFEFTVRVTKRSDAFSVAPAAGVVPAGGAAEVEVVFHPVRHQTEEMLFEVTVAEFGAQPMVCTVVGSAFPGLARDRELGLLESSGGVAARTATAAGEGAEEARAVASGGAQDSSGGEEGDCFPSGAAEGDAKLAGSSVSKGSGHKSGSGSGGGGGGARGDAFSRRHSPPRGRRREGSEPGSLLRLARGGALLASLGGAGDADAAELRQGDVFVPQHLRGHGDVSYVLNQAPGKLRTKDVKAAISMRRAELAEEQRALAALAAAGGAAGVDALDRPGLAPALKEALFQLQLRRAEEASKRCTGLVGAGGDVVGGDVVGGDAPSPRAIAAAREARAAAAAAHQREVEEAATHRLECEMSETGALHVLPHHLSSSREGGSTRDGEEQQQQHDQESPRPGSEAGAGPPHSAAGGGYAGLEGFAPQWVQLESNHWRKRVQVMQRFISAARVVIYRLRAQKRLQQIKAISSRLAGDGDGIAGAAAQALLLQSSKVDRPGVDPALLAKPALIAADALPPFGEDRFESVADALAAAGAGAGGPAGCGVVEGLLGVGPDPGYADWDQLEPEPYAAEYEYRLLGYSPEDMPGLVPYMPPLADQPLLSGASEDSIAPRPVGAPPDAALAAALGQGAPDALRQMPLACYEIGARYAGGDAYAQPQPVWGIDMDHLVQPALLPRHESWRSEAAGSCSVRALAGAAVLAQRWQPANLPWEADPSPFPAPLGRADPSELLVDRAEDADKPRPVPALPTDRALAAFLPAAAQEPLEQAAVLQ</sequence>
<protein>
    <recommendedName>
        <fullName evidence="2">Cep192-like domain-containing protein</fullName>
    </recommendedName>
</protein>
<evidence type="ECO:0000313" key="3">
    <source>
        <dbReference type="EMBL" id="KIY96196.1"/>
    </source>
</evidence>